<gene>
    <name evidence="2 4" type="ORF">BDZ99DRAFT_560168</name>
</gene>
<proteinExistence type="predicted"/>
<dbReference type="Proteomes" id="UP000504636">
    <property type="component" value="Unplaced"/>
</dbReference>
<reference evidence="4" key="3">
    <citation type="submission" date="2025-04" db="UniProtKB">
        <authorList>
            <consortium name="RefSeq"/>
        </authorList>
    </citation>
    <scope>IDENTIFICATION</scope>
    <source>
        <strain evidence="4">CBS 304.34</strain>
    </source>
</reference>
<evidence type="ECO:0000313" key="3">
    <source>
        <dbReference type="Proteomes" id="UP000504636"/>
    </source>
</evidence>
<feature type="compositionally biased region" description="Basic residues" evidence="1">
    <location>
        <begin position="1"/>
        <end position="17"/>
    </location>
</feature>
<organism evidence="2">
    <name type="scientific">Mytilinidion resinicola</name>
    <dbReference type="NCBI Taxonomy" id="574789"/>
    <lineage>
        <taxon>Eukaryota</taxon>
        <taxon>Fungi</taxon>
        <taxon>Dikarya</taxon>
        <taxon>Ascomycota</taxon>
        <taxon>Pezizomycotina</taxon>
        <taxon>Dothideomycetes</taxon>
        <taxon>Pleosporomycetidae</taxon>
        <taxon>Mytilinidiales</taxon>
        <taxon>Mytilinidiaceae</taxon>
        <taxon>Mytilinidion</taxon>
    </lineage>
</organism>
<evidence type="ECO:0000256" key="1">
    <source>
        <dbReference type="SAM" id="MobiDB-lite"/>
    </source>
</evidence>
<name>A0A6A6YTC0_9PEZI</name>
<evidence type="ECO:0000313" key="2">
    <source>
        <dbReference type="EMBL" id="KAF2811769.1"/>
    </source>
</evidence>
<sequence length="229" mass="24788">RHRQPASKTPLSRRKFPVPRPTPLPRPRITDAHYYQKNSQKAPDNLEHRYAPKVQMRVQQQRERQNYPNNLRNRDVNSHKALEILLRLLLHAGLLLHIQVQPQRPPNPLQRFAGSHTIHDAMADGKVHTQVDSVLQARRDGLQVLEVAGGVACHVAEGAVLGLGEDGDDEGVQVGDCARGGLVLDVAGDGGVHGVGALELGEALLDHEGHRVVLRLGGGGGRGAGGVGH</sequence>
<keyword evidence="3" id="KW-1185">Reference proteome</keyword>
<dbReference type="AlphaFoldDB" id="A0A6A6YTC0"/>
<reference evidence="2 4" key="1">
    <citation type="journal article" date="2020" name="Stud. Mycol.">
        <title>101 Dothideomycetes genomes: a test case for predicting lifestyles and emergence of pathogens.</title>
        <authorList>
            <person name="Haridas S."/>
            <person name="Albert R."/>
            <person name="Binder M."/>
            <person name="Bloem J."/>
            <person name="Labutti K."/>
            <person name="Salamov A."/>
            <person name="Andreopoulos B."/>
            <person name="Baker S."/>
            <person name="Barry K."/>
            <person name="Bills G."/>
            <person name="Bluhm B."/>
            <person name="Cannon C."/>
            <person name="Castanera R."/>
            <person name="Culley D."/>
            <person name="Daum C."/>
            <person name="Ezra D."/>
            <person name="Gonzalez J."/>
            <person name="Henrissat B."/>
            <person name="Kuo A."/>
            <person name="Liang C."/>
            <person name="Lipzen A."/>
            <person name="Lutzoni F."/>
            <person name="Magnuson J."/>
            <person name="Mondo S."/>
            <person name="Nolan M."/>
            <person name="Ohm R."/>
            <person name="Pangilinan J."/>
            <person name="Park H.-J."/>
            <person name="Ramirez L."/>
            <person name="Alfaro M."/>
            <person name="Sun H."/>
            <person name="Tritt A."/>
            <person name="Yoshinaga Y."/>
            <person name="Zwiers L.-H."/>
            <person name="Turgeon B."/>
            <person name="Goodwin S."/>
            <person name="Spatafora J."/>
            <person name="Crous P."/>
            <person name="Grigoriev I."/>
        </authorList>
    </citation>
    <scope>NUCLEOTIDE SEQUENCE</scope>
    <source>
        <strain evidence="2 4">CBS 304.34</strain>
    </source>
</reference>
<dbReference type="GeneID" id="54468176"/>
<dbReference type="RefSeq" id="XP_033578733.1">
    <property type="nucleotide sequence ID" value="XM_033727283.1"/>
</dbReference>
<feature type="non-terminal residue" evidence="2">
    <location>
        <position position="1"/>
    </location>
</feature>
<feature type="non-terminal residue" evidence="2">
    <location>
        <position position="229"/>
    </location>
</feature>
<evidence type="ECO:0000313" key="4">
    <source>
        <dbReference type="RefSeq" id="XP_033578733.1"/>
    </source>
</evidence>
<reference evidence="4" key="2">
    <citation type="submission" date="2020-04" db="EMBL/GenBank/DDBJ databases">
        <authorList>
            <consortium name="NCBI Genome Project"/>
        </authorList>
    </citation>
    <scope>NUCLEOTIDE SEQUENCE</scope>
    <source>
        <strain evidence="4">CBS 304.34</strain>
    </source>
</reference>
<accession>A0A6A6YTC0</accession>
<feature type="region of interest" description="Disordered" evidence="1">
    <location>
        <begin position="1"/>
        <end position="51"/>
    </location>
</feature>
<dbReference type="EMBL" id="MU003698">
    <property type="protein sequence ID" value="KAF2811769.1"/>
    <property type="molecule type" value="Genomic_DNA"/>
</dbReference>
<protein>
    <submittedName>
        <fullName evidence="2 4">Uncharacterized protein</fullName>
    </submittedName>
</protein>